<dbReference type="PROSITE" id="PS51186">
    <property type="entry name" value="GNAT"/>
    <property type="match status" value="1"/>
</dbReference>
<dbReference type="RefSeq" id="WP_307495167.1">
    <property type="nucleotide sequence ID" value="NZ_JAUSTN010000005.1"/>
</dbReference>
<dbReference type="PANTHER" id="PTHR43415">
    <property type="entry name" value="SPERMIDINE N(1)-ACETYLTRANSFERASE"/>
    <property type="match status" value="1"/>
</dbReference>
<dbReference type="EMBL" id="JAUSTN010000005">
    <property type="protein sequence ID" value="MDQ0275150.1"/>
    <property type="molecule type" value="Genomic_DNA"/>
</dbReference>
<evidence type="ECO:0000313" key="2">
    <source>
        <dbReference type="EMBL" id="MDQ0275150.1"/>
    </source>
</evidence>
<organism evidence="2 3">
    <name type="scientific">Peptoniphilus koenoeneniae</name>
    <dbReference type="NCBI Taxonomy" id="507751"/>
    <lineage>
        <taxon>Bacteria</taxon>
        <taxon>Bacillati</taxon>
        <taxon>Bacillota</taxon>
        <taxon>Tissierellia</taxon>
        <taxon>Tissierellales</taxon>
        <taxon>Peptoniphilaceae</taxon>
        <taxon>Peptoniphilus</taxon>
    </lineage>
</organism>
<dbReference type="SUPFAM" id="SSF55729">
    <property type="entry name" value="Acyl-CoA N-acyltransferases (Nat)"/>
    <property type="match status" value="1"/>
</dbReference>
<sequence>MEKLSLKDAYEFQNWGQYENPLLRDYNFIEDKNFLIKNWYQEKTKNRYNEYWTIFANQKPVGFISFKKINKIFSSAVLGLAIGAKYNNLGYGQDALKTMADYYFKERGLKKITLKVAAYNKKAIHIYEKIGFKKVSKGLMFLEKDLYQYGQGQGFVKILGKKLMSYIVMKLER</sequence>
<feature type="domain" description="N-acetyltransferase" evidence="1">
    <location>
        <begin position="1"/>
        <end position="147"/>
    </location>
</feature>
<gene>
    <name evidence="2" type="ORF">J2S72_001174</name>
</gene>
<dbReference type="InterPro" id="IPR016181">
    <property type="entry name" value="Acyl_CoA_acyltransferase"/>
</dbReference>
<dbReference type="PANTHER" id="PTHR43415:SF3">
    <property type="entry name" value="GNAT-FAMILY ACETYLTRANSFERASE"/>
    <property type="match status" value="1"/>
</dbReference>
<reference evidence="2 3" key="1">
    <citation type="submission" date="2023-07" db="EMBL/GenBank/DDBJ databases">
        <title>Genomic Encyclopedia of Type Strains, Phase IV (KMG-IV): sequencing the most valuable type-strain genomes for metagenomic binning, comparative biology and taxonomic classification.</title>
        <authorList>
            <person name="Goeker M."/>
        </authorList>
    </citation>
    <scope>NUCLEOTIDE SEQUENCE [LARGE SCALE GENOMIC DNA]</scope>
    <source>
        <strain evidence="2 3">DSM 22616</strain>
    </source>
</reference>
<keyword evidence="3" id="KW-1185">Reference proteome</keyword>
<dbReference type="Proteomes" id="UP001236559">
    <property type="component" value="Unassembled WGS sequence"/>
</dbReference>
<name>A0ABU0AYU9_9FIRM</name>
<accession>A0ABU0AYU9</accession>
<dbReference type="Pfam" id="PF13302">
    <property type="entry name" value="Acetyltransf_3"/>
    <property type="match status" value="1"/>
</dbReference>
<evidence type="ECO:0000313" key="3">
    <source>
        <dbReference type="Proteomes" id="UP001236559"/>
    </source>
</evidence>
<comment type="caution">
    <text evidence="2">The sequence shown here is derived from an EMBL/GenBank/DDBJ whole genome shotgun (WGS) entry which is preliminary data.</text>
</comment>
<protein>
    <submittedName>
        <fullName evidence="2">RimJ/RimL family protein N-acetyltransferase</fullName>
    </submittedName>
</protein>
<evidence type="ECO:0000259" key="1">
    <source>
        <dbReference type="PROSITE" id="PS51186"/>
    </source>
</evidence>
<proteinExistence type="predicted"/>
<dbReference type="Gene3D" id="3.40.630.30">
    <property type="match status" value="1"/>
</dbReference>
<dbReference type="InterPro" id="IPR000182">
    <property type="entry name" value="GNAT_dom"/>
</dbReference>